<dbReference type="Proteomes" id="UP000199622">
    <property type="component" value="Unassembled WGS sequence"/>
</dbReference>
<keyword evidence="1" id="KW-0472">Membrane</keyword>
<name>A0A1H4JKB7_9PSEU</name>
<dbReference type="EMBL" id="FNSO01000003">
    <property type="protein sequence ID" value="SEB46774.1"/>
    <property type="molecule type" value="Genomic_DNA"/>
</dbReference>
<accession>A0A1H4JKB7</accession>
<sequence>MRLPVDVPPARYAAIVHAVAGVLDAAGVVAGSSIVVDHAARDEDLNDGYDRFGVHYPWSDC</sequence>
<protein>
    <submittedName>
        <fullName evidence="2">Uncharacterized protein</fullName>
    </submittedName>
</protein>
<evidence type="ECO:0000313" key="2">
    <source>
        <dbReference type="EMBL" id="SEB46774.1"/>
    </source>
</evidence>
<proteinExistence type="predicted"/>
<dbReference type="AlphaFoldDB" id="A0A1H4JKB7"/>
<keyword evidence="1" id="KW-1133">Transmembrane helix</keyword>
<keyword evidence="1" id="KW-0812">Transmembrane</keyword>
<reference evidence="3" key="1">
    <citation type="submission" date="2016-10" db="EMBL/GenBank/DDBJ databases">
        <authorList>
            <person name="Varghese N."/>
            <person name="Submissions S."/>
        </authorList>
    </citation>
    <scope>NUCLEOTIDE SEQUENCE [LARGE SCALE GENOMIC DNA]</scope>
    <source>
        <strain evidence="3">DSM 44544</strain>
    </source>
</reference>
<keyword evidence="3" id="KW-1185">Reference proteome</keyword>
<organism evidence="2 3">
    <name type="scientific">Amycolatopsis tolypomycina</name>
    <dbReference type="NCBI Taxonomy" id="208445"/>
    <lineage>
        <taxon>Bacteria</taxon>
        <taxon>Bacillati</taxon>
        <taxon>Actinomycetota</taxon>
        <taxon>Actinomycetes</taxon>
        <taxon>Pseudonocardiales</taxon>
        <taxon>Pseudonocardiaceae</taxon>
        <taxon>Amycolatopsis</taxon>
    </lineage>
</organism>
<feature type="transmembrane region" description="Helical" evidence="1">
    <location>
        <begin position="12"/>
        <end position="36"/>
    </location>
</feature>
<evidence type="ECO:0000313" key="3">
    <source>
        <dbReference type="Proteomes" id="UP000199622"/>
    </source>
</evidence>
<gene>
    <name evidence="2" type="ORF">SAMN04489727_1986</name>
</gene>
<evidence type="ECO:0000256" key="1">
    <source>
        <dbReference type="SAM" id="Phobius"/>
    </source>
</evidence>